<sequence length="184" mass="20892">MRLTTENTHTGYLSTIKQQLDDINLNVSSVVLVQDIIRGSLIEVNQVLKTGIMARQVGSLATEIVSESNYMLDLAANDPHLLLFAEDVARQLKNRGINLVSEVSSFVLREGENVLMDFDKRDLLLKKVILELQVMRALVYSLGRSMYWAKQAGLLRSLNPYQGFINQDKRKVDELLLNLKFLKN</sequence>
<dbReference type="Proteomes" id="UP000253961">
    <property type="component" value="Unassembled WGS sequence"/>
</dbReference>
<accession>A0A369PP07</accession>
<proteinExistence type="predicted"/>
<dbReference type="EMBL" id="QPKV01000014">
    <property type="protein sequence ID" value="RDC54333.1"/>
    <property type="molecule type" value="Genomic_DNA"/>
</dbReference>
<reference evidence="1 2" key="1">
    <citation type="submission" date="2018-07" db="EMBL/GenBank/DDBJ databases">
        <title>Pedobacter sp. nov., isolated from soil.</title>
        <authorList>
            <person name="Zhou L.Y."/>
            <person name="Du Z.J."/>
        </authorList>
    </citation>
    <scope>NUCLEOTIDE SEQUENCE [LARGE SCALE GENOMIC DNA]</scope>
    <source>
        <strain evidence="1 2">JDX94</strain>
    </source>
</reference>
<protein>
    <submittedName>
        <fullName evidence="1">Uncharacterized protein</fullName>
    </submittedName>
</protein>
<dbReference type="AlphaFoldDB" id="A0A369PP07"/>
<organism evidence="1 2">
    <name type="scientific">Pedobacter chinensis</name>
    <dbReference type="NCBI Taxonomy" id="2282421"/>
    <lineage>
        <taxon>Bacteria</taxon>
        <taxon>Pseudomonadati</taxon>
        <taxon>Bacteroidota</taxon>
        <taxon>Sphingobacteriia</taxon>
        <taxon>Sphingobacteriales</taxon>
        <taxon>Sphingobacteriaceae</taxon>
        <taxon>Pedobacter</taxon>
    </lineage>
</organism>
<gene>
    <name evidence="1" type="ORF">DU508_21670</name>
</gene>
<keyword evidence="2" id="KW-1185">Reference proteome</keyword>
<name>A0A369PP07_9SPHI</name>
<comment type="caution">
    <text evidence="1">The sequence shown here is derived from an EMBL/GenBank/DDBJ whole genome shotgun (WGS) entry which is preliminary data.</text>
</comment>
<evidence type="ECO:0000313" key="1">
    <source>
        <dbReference type="EMBL" id="RDC54333.1"/>
    </source>
</evidence>
<evidence type="ECO:0000313" key="2">
    <source>
        <dbReference type="Proteomes" id="UP000253961"/>
    </source>
</evidence>